<dbReference type="InterPro" id="IPR027417">
    <property type="entry name" value="P-loop_NTPase"/>
</dbReference>
<gene>
    <name evidence="1" type="ORF">M422DRAFT_248224</name>
</gene>
<dbReference type="HOGENOM" id="CLU_1714456_0_0_1"/>
<keyword evidence="2" id="KW-1185">Reference proteome</keyword>
<dbReference type="PANTHER" id="PTHR36978:SF4">
    <property type="entry name" value="P-LOOP CONTAINING NUCLEOSIDE TRIPHOSPHATE HYDROLASE PROTEIN"/>
    <property type="match status" value="1"/>
</dbReference>
<dbReference type="EMBL" id="KN837099">
    <property type="protein sequence ID" value="KIJ48059.1"/>
    <property type="molecule type" value="Genomic_DNA"/>
</dbReference>
<evidence type="ECO:0000313" key="1">
    <source>
        <dbReference type="EMBL" id="KIJ48059.1"/>
    </source>
</evidence>
<dbReference type="Proteomes" id="UP000054279">
    <property type="component" value="Unassembled WGS sequence"/>
</dbReference>
<dbReference type="PANTHER" id="PTHR36978">
    <property type="entry name" value="P-LOOP CONTAINING NUCLEOTIDE TRIPHOSPHATE HYDROLASE"/>
    <property type="match status" value="1"/>
</dbReference>
<protein>
    <recommendedName>
        <fullName evidence="3">Protein-tyrosine sulfotransferase</fullName>
    </recommendedName>
</protein>
<dbReference type="Pfam" id="PF17784">
    <property type="entry name" value="Sulfotransfer_4"/>
    <property type="match status" value="1"/>
</dbReference>
<dbReference type="SUPFAM" id="SSF52540">
    <property type="entry name" value="P-loop containing nucleoside triphosphate hydrolases"/>
    <property type="match status" value="1"/>
</dbReference>
<proteinExistence type="predicted"/>
<sequence>MNSLKEGEEVILAFHIAPDIPVIMSSQKQLPGIIVVDLDEEPQVAFESLDIAPVYHMSLIAMRHDVDELDKWCRMATEGGTGDDIRAPLDPYPVVLDYPPVMFPELLYEAYPDAKFVSTVRDPVKWAQSVKNTFYYAKNNGMMHLILPLFKRN</sequence>
<accession>A0A0C9VJ99</accession>
<dbReference type="AlphaFoldDB" id="A0A0C9VJ99"/>
<evidence type="ECO:0000313" key="2">
    <source>
        <dbReference type="Proteomes" id="UP000054279"/>
    </source>
</evidence>
<evidence type="ECO:0008006" key="3">
    <source>
        <dbReference type="Google" id="ProtNLM"/>
    </source>
</evidence>
<reference evidence="1 2" key="1">
    <citation type="submission" date="2014-06" db="EMBL/GenBank/DDBJ databases">
        <title>Evolutionary Origins and Diversification of the Mycorrhizal Mutualists.</title>
        <authorList>
            <consortium name="DOE Joint Genome Institute"/>
            <consortium name="Mycorrhizal Genomics Consortium"/>
            <person name="Kohler A."/>
            <person name="Kuo A."/>
            <person name="Nagy L.G."/>
            <person name="Floudas D."/>
            <person name="Copeland A."/>
            <person name="Barry K.W."/>
            <person name="Cichocki N."/>
            <person name="Veneault-Fourrey C."/>
            <person name="LaButti K."/>
            <person name="Lindquist E.A."/>
            <person name="Lipzen A."/>
            <person name="Lundell T."/>
            <person name="Morin E."/>
            <person name="Murat C."/>
            <person name="Riley R."/>
            <person name="Ohm R."/>
            <person name="Sun H."/>
            <person name="Tunlid A."/>
            <person name="Henrissat B."/>
            <person name="Grigoriev I.V."/>
            <person name="Hibbett D.S."/>
            <person name="Martin F."/>
        </authorList>
    </citation>
    <scope>NUCLEOTIDE SEQUENCE [LARGE SCALE GENOMIC DNA]</scope>
    <source>
        <strain evidence="1 2">SS14</strain>
    </source>
</reference>
<organism evidence="1 2">
    <name type="scientific">Sphaerobolus stellatus (strain SS14)</name>
    <dbReference type="NCBI Taxonomy" id="990650"/>
    <lineage>
        <taxon>Eukaryota</taxon>
        <taxon>Fungi</taxon>
        <taxon>Dikarya</taxon>
        <taxon>Basidiomycota</taxon>
        <taxon>Agaricomycotina</taxon>
        <taxon>Agaricomycetes</taxon>
        <taxon>Phallomycetidae</taxon>
        <taxon>Geastrales</taxon>
        <taxon>Sphaerobolaceae</taxon>
        <taxon>Sphaerobolus</taxon>
    </lineage>
</organism>
<dbReference type="InterPro" id="IPR040632">
    <property type="entry name" value="Sulfotransfer_4"/>
</dbReference>
<name>A0A0C9VJ99_SPHS4</name>
<dbReference type="Gene3D" id="3.40.50.300">
    <property type="entry name" value="P-loop containing nucleotide triphosphate hydrolases"/>
    <property type="match status" value="1"/>
</dbReference>